<dbReference type="SUPFAM" id="SSF56112">
    <property type="entry name" value="Protein kinase-like (PK-like)"/>
    <property type="match status" value="1"/>
</dbReference>
<keyword evidence="2" id="KW-1185">Reference proteome</keyword>
<evidence type="ECO:0000313" key="2">
    <source>
        <dbReference type="Proteomes" id="UP001287356"/>
    </source>
</evidence>
<dbReference type="InterPro" id="IPR011009">
    <property type="entry name" value="Kinase-like_dom_sf"/>
</dbReference>
<evidence type="ECO:0008006" key="3">
    <source>
        <dbReference type="Google" id="ProtNLM"/>
    </source>
</evidence>
<gene>
    <name evidence="1" type="ORF">B0T24DRAFT_616998</name>
</gene>
<dbReference type="PANTHER" id="PTHR21310:SF15">
    <property type="entry name" value="AMINOGLYCOSIDE PHOSPHOTRANSFERASE DOMAIN-CONTAINING PROTEIN"/>
    <property type="match status" value="1"/>
</dbReference>
<name>A0AAE0NAT2_9PEZI</name>
<comment type="caution">
    <text evidence="1">The sequence shown here is derived from an EMBL/GenBank/DDBJ whole genome shotgun (WGS) entry which is preliminary data.</text>
</comment>
<protein>
    <recommendedName>
        <fullName evidence="3">Aminoglycoside phosphotransferase domain-containing protein</fullName>
    </recommendedName>
</protein>
<dbReference type="PANTHER" id="PTHR21310">
    <property type="entry name" value="AMINOGLYCOSIDE PHOSPHOTRANSFERASE-RELATED-RELATED"/>
    <property type="match status" value="1"/>
</dbReference>
<reference evidence="1" key="1">
    <citation type="journal article" date="2023" name="Mol. Phylogenet. Evol.">
        <title>Genome-scale phylogeny and comparative genomics of the fungal order Sordariales.</title>
        <authorList>
            <person name="Hensen N."/>
            <person name="Bonometti L."/>
            <person name="Westerberg I."/>
            <person name="Brannstrom I.O."/>
            <person name="Guillou S."/>
            <person name="Cros-Aarteil S."/>
            <person name="Calhoun S."/>
            <person name="Haridas S."/>
            <person name="Kuo A."/>
            <person name="Mondo S."/>
            <person name="Pangilinan J."/>
            <person name="Riley R."/>
            <person name="LaButti K."/>
            <person name="Andreopoulos B."/>
            <person name="Lipzen A."/>
            <person name="Chen C."/>
            <person name="Yan M."/>
            <person name="Daum C."/>
            <person name="Ng V."/>
            <person name="Clum A."/>
            <person name="Steindorff A."/>
            <person name="Ohm R.A."/>
            <person name="Martin F."/>
            <person name="Silar P."/>
            <person name="Natvig D.O."/>
            <person name="Lalanne C."/>
            <person name="Gautier V."/>
            <person name="Ament-Velasquez S.L."/>
            <person name="Kruys A."/>
            <person name="Hutchinson M.I."/>
            <person name="Powell A.J."/>
            <person name="Barry K."/>
            <person name="Miller A.N."/>
            <person name="Grigoriev I.V."/>
            <person name="Debuchy R."/>
            <person name="Gladieux P."/>
            <person name="Hiltunen Thoren M."/>
            <person name="Johannesson H."/>
        </authorList>
    </citation>
    <scope>NUCLEOTIDE SEQUENCE</scope>
    <source>
        <strain evidence="1">CBS 958.72</strain>
    </source>
</reference>
<accession>A0AAE0NAT2</accession>
<dbReference type="Proteomes" id="UP001287356">
    <property type="component" value="Unassembled WGS sequence"/>
</dbReference>
<dbReference type="InterPro" id="IPR051678">
    <property type="entry name" value="AGP_Transferase"/>
</dbReference>
<organism evidence="1 2">
    <name type="scientific">Lasiosphaeria ovina</name>
    <dbReference type="NCBI Taxonomy" id="92902"/>
    <lineage>
        <taxon>Eukaryota</taxon>
        <taxon>Fungi</taxon>
        <taxon>Dikarya</taxon>
        <taxon>Ascomycota</taxon>
        <taxon>Pezizomycotina</taxon>
        <taxon>Sordariomycetes</taxon>
        <taxon>Sordariomycetidae</taxon>
        <taxon>Sordariales</taxon>
        <taxon>Lasiosphaeriaceae</taxon>
        <taxon>Lasiosphaeria</taxon>
    </lineage>
</organism>
<dbReference type="AlphaFoldDB" id="A0AAE0NAT2"/>
<dbReference type="EMBL" id="JAULSN010000003">
    <property type="protein sequence ID" value="KAK3375764.1"/>
    <property type="molecule type" value="Genomic_DNA"/>
</dbReference>
<sequence length="173" mass="18961">MASDSSSTPPTSEDCDAEAHEFLRQLNLDSLCKIASAKRHGVPCTPGGNIIGEHNVVQELAFKDGTVWLARIPRPDACFQLDESTLSYAAVLRYLKKHTDIPVPTVFGYAAASDPGNTLGVGYILMEKLPGRKMPSLDSDEHGDQDYTPPPKHVHWARKVHQQLTDITIDLGQ</sequence>
<reference evidence="1" key="2">
    <citation type="submission" date="2023-06" db="EMBL/GenBank/DDBJ databases">
        <authorList>
            <consortium name="Lawrence Berkeley National Laboratory"/>
            <person name="Haridas S."/>
            <person name="Hensen N."/>
            <person name="Bonometti L."/>
            <person name="Westerberg I."/>
            <person name="Brannstrom I.O."/>
            <person name="Guillou S."/>
            <person name="Cros-Aarteil S."/>
            <person name="Calhoun S."/>
            <person name="Kuo A."/>
            <person name="Mondo S."/>
            <person name="Pangilinan J."/>
            <person name="Riley R."/>
            <person name="Labutti K."/>
            <person name="Andreopoulos B."/>
            <person name="Lipzen A."/>
            <person name="Chen C."/>
            <person name="Yanf M."/>
            <person name="Daum C."/>
            <person name="Ng V."/>
            <person name="Clum A."/>
            <person name="Steindorff A."/>
            <person name="Ohm R."/>
            <person name="Martin F."/>
            <person name="Silar P."/>
            <person name="Natvig D."/>
            <person name="Lalanne C."/>
            <person name="Gautier V."/>
            <person name="Ament-Velasquez S.L."/>
            <person name="Kruys A."/>
            <person name="Hutchinson M.I."/>
            <person name="Powell A.J."/>
            <person name="Barry K."/>
            <person name="Miller A.N."/>
            <person name="Grigoriev I.V."/>
            <person name="Debuchy R."/>
            <person name="Gladieux P."/>
            <person name="Thoren M.H."/>
            <person name="Johannesson H."/>
        </authorList>
    </citation>
    <scope>NUCLEOTIDE SEQUENCE</scope>
    <source>
        <strain evidence="1">CBS 958.72</strain>
    </source>
</reference>
<proteinExistence type="predicted"/>
<evidence type="ECO:0000313" key="1">
    <source>
        <dbReference type="EMBL" id="KAK3375764.1"/>
    </source>
</evidence>